<keyword evidence="6 7" id="KW-0472">Membrane</keyword>
<feature type="transmembrane region" description="Helical" evidence="8">
    <location>
        <begin position="180"/>
        <end position="199"/>
    </location>
</feature>
<dbReference type="Gene3D" id="1.10.4160.10">
    <property type="entry name" value="Hydantoin permease"/>
    <property type="match status" value="1"/>
</dbReference>
<evidence type="ECO:0000256" key="1">
    <source>
        <dbReference type="ARBA" id="ARBA00004141"/>
    </source>
</evidence>
<dbReference type="GO" id="GO:0005886">
    <property type="term" value="C:plasma membrane"/>
    <property type="evidence" value="ECO:0007669"/>
    <property type="project" value="TreeGrafter"/>
</dbReference>
<evidence type="ECO:0000256" key="8">
    <source>
        <dbReference type="SAM" id="Phobius"/>
    </source>
</evidence>
<dbReference type="AlphaFoldDB" id="A0A1R0KZ73"/>
<dbReference type="PANTHER" id="PTHR31806:SF1">
    <property type="entry name" value="PURINE-CYTOSINE PERMEASE FCY2-RELATED"/>
    <property type="match status" value="1"/>
</dbReference>
<evidence type="ECO:0000256" key="3">
    <source>
        <dbReference type="ARBA" id="ARBA00022448"/>
    </source>
</evidence>
<feature type="transmembrane region" description="Helical" evidence="8">
    <location>
        <begin position="443"/>
        <end position="465"/>
    </location>
</feature>
<keyword evidence="4 8" id="KW-0812">Transmembrane</keyword>
<keyword evidence="5 8" id="KW-1133">Transmembrane helix</keyword>
<dbReference type="RefSeq" id="WP_076157878.1">
    <property type="nucleotide sequence ID" value="NZ_JBEZVB010000068.1"/>
</dbReference>
<dbReference type="Proteomes" id="UP000187486">
    <property type="component" value="Unassembled WGS sequence"/>
</dbReference>
<evidence type="ECO:0000256" key="7">
    <source>
        <dbReference type="PIRNR" id="PIRNR002744"/>
    </source>
</evidence>
<feature type="transmembrane region" description="Helical" evidence="8">
    <location>
        <begin position="297"/>
        <end position="317"/>
    </location>
</feature>
<dbReference type="Pfam" id="PF02133">
    <property type="entry name" value="Transp_cyt_pur"/>
    <property type="match status" value="1"/>
</dbReference>
<proteinExistence type="inferred from homology"/>
<evidence type="ECO:0000256" key="5">
    <source>
        <dbReference type="ARBA" id="ARBA00022989"/>
    </source>
</evidence>
<dbReference type="EMBL" id="MQUQ01000004">
    <property type="protein sequence ID" value="OLZ54638.1"/>
    <property type="molecule type" value="Genomic_DNA"/>
</dbReference>
<dbReference type="InterPro" id="IPR001248">
    <property type="entry name" value="Pur-cyt_permease"/>
</dbReference>
<comment type="subcellular location">
    <subcellularLocation>
        <location evidence="1">Membrane</location>
        <topology evidence="1">Multi-pass membrane protein</topology>
    </subcellularLocation>
</comment>
<dbReference type="GO" id="GO:0022857">
    <property type="term" value="F:transmembrane transporter activity"/>
    <property type="evidence" value="ECO:0007669"/>
    <property type="project" value="InterPro"/>
</dbReference>
<comment type="caution">
    <text evidence="9">The sequence shown here is derived from an EMBL/GenBank/DDBJ whole genome shotgun (WGS) entry which is preliminary data.</text>
</comment>
<feature type="transmembrane region" description="Helical" evidence="8">
    <location>
        <begin position="114"/>
        <end position="136"/>
    </location>
</feature>
<feature type="transmembrane region" description="Helical" evidence="8">
    <location>
        <begin position="255"/>
        <end position="277"/>
    </location>
</feature>
<dbReference type="PANTHER" id="PTHR31806">
    <property type="entry name" value="PURINE-CYTOSINE PERMEASE FCY2-RELATED"/>
    <property type="match status" value="1"/>
</dbReference>
<feature type="transmembrane region" description="Helical" evidence="8">
    <location>
        <begin position="81"/>
        <end position="102"/>
    </location>
</feature>
<feature type="transmembrane region" description="Helical" evidence="8">
    <location>
        <begin position="219"/>
        <end position="243"/>
    </location>
</feature>
<protein>
    <submittedName>
        <fullName evidence="9">Nitrate reductase</fullName>
    </submittedName>
</protein>
<feature type="transmembrane region" description="Helical" evidence="8">
    <location>
        <begin position="406"/>
        <end position="431"/>
    </location>
</feature>
<feature type="transmembrane region" description="Helical" evidence="8">
    <location>
        <begin position="44"/>
        <end position="69"/>
    </location>
</feature>
<sequence>MIQDPASGAASEPVSAQATRIETHGIDVIGDEERHGRARDLFGVWAAPNVSYLSLVVGGALVVLGLSLWQALGVILAGNLFWLLVGLISVSGPAAGTPSSVITRTMYGVRGNRVLVTVNGSLISVCYVALSLSAASVTAFSLCARFGLDLGTTGKILVIVGVAAVTLAISVYGHATIIRLYLPLAAALAVVFAVLAFFVVGNADWGHRPPQELQGPDLWAALAAGLAMVSSAPLSYSTSADFARYLPRTAKPSAIVGWTAAGAYLPSVLCTLLGAIAATTLDMSDPQTALTGLLPGWFSPVFLIAMILGAIANNALIIYSSGLALQAIGMRVRRSRSVLFYGTVSILLTMYALLVSNFLDMVSRMLQMMVAVLAPIMAIYVADVLLRRNRYDGHALSDLSRGGPFWYRGGVNWAGFAALMVGAALAVEFLAVPGVHTGFLAELAGGIDLSLPVGLIVPALIYVLAMRSSTQGVK</sequence>
<name>A0A1R0KZ73_9PSEU</name>
<feature type="transmembrane region" description="Helical" evidence="8">
    <location>
        <begin position="338"/>
        <end position="359"/>
    </location>
</feature>
<evidence type="ECO:0000313" key="10">
    <source>
        <dbReference type="Proteomes" id="UP000187486"/>
    </source>
</evidence>
<organism evidence="9 10">
    <name type="scientific">Amycolatopsis coloradensis</name>
    <dbReference type="NCBI Taxonomy" id="76021"/>
    <lineage>
        <taxon>Bacteria</taxon>
        <taxon>Bacillati</taxon>
        <taxon>Actinomycetota</taxon>
        <taxon>Actinomycetes</taxon>
        <taxon>Pseudonocardiales</taxon>
        <taxon>Pseudonocardiaceae</taxon>
        <taxon>Amycolatopsis</taxon>
    </lineage>
</organism>
<comment type="similarity">
    <text evidence="2 7">Belongs to the purine-cytosine permease (2.A.39) family.</text>
</comment>
<evidence type="ECO:0000313" key="9">
    <source>
        <dbReference type="EMBL" id="OLZ54638.1"/>
    </source>
</evidence>
<accession>A0A1R0KZ73</accession>
<feature type="transmembrane region" description="Helical" evidence="8">
    <location>
        <begin position="156"/>
        <end position="173"/>
    </location>
</feature>
<dbReference type="STRING" id="76021.BS329_08990"/>
<evidence type="ECO:0000256" key="6">
    <source>
        <dbReference type="ARBA" id="ARBA00023136"/>
    </source>
</evidence>
<keyword evidence="3 7" id="KW-0813">Transport</keyword>
<feature type="transmembrane region" description="Helical" evidence="8">
    <location>
        <begin position="365"/>
        <end position="386"/>
    </location>
</feature>
<evidence type="ECO:0000256" key="2">
    <source>
        <dbReference type="ARBA" id="ARBA00008974"/>
    </source>
</evidence>
<dbReference type="PIRSF" id="PIRSF002744">
    <property type="entry name" value="Pur-cyt_permease"/>
    <property type="match status" value="1"/>
</dbReference>
<keyword evidence="10" id="KW-1185">Reference proteome</keyword>
<gene>
    <name evidence="9" type="ORF">BS329_08990</name>
</gene>
<dbReference type="InterPro" id="IPR026030">
    <property type="entry name" value="Pur-cyt_permease_Fcy2/21/22"/>
</dbReference>
<reference evidence="9 10" key="1">
    <citation type="submission" date="2016-01" db="EMBL/GenBank/DDBJ databases">
        <title>Amycolatopsis coloradensis genome sequencing and assembly.</title>
        <authorList>
            <person name="Mayilraj S."/>
        </authorList>
    </citation>
    <scope>NUCLEOTIDE SEQUENCE [LARGE SCALE GENOMIC DNA]</scope>
    <source>
        <strain evidence="9 10">DSM 44225</strain>
    </source>
</reference>
<evidence type="ECO:0000256" key="4">
    <source>
        <dbReference type="ARBA" id="ARBA00022692"/>
    </source>
</evidence>